<dbReference type="CDD" id="cd02440">
    <property type="entry name" value="AdoMet_MTases"/>
    <property type="match status" value="1"/>
</dbReference>
<dbReference type="PANTHER" id="PTHR44068:SF1">
    <property type="entry name" value="HYPOTHETICAL LOC100005854"/>
    <property type="match status" value="1"/>
</dbReference>
<feature type="region of interest" description="Disordered" evidence="3">
    <location>
        <begin position="1"/>
        <end position="47"/>
    </location>
</feature>
<comment type="caution">
    <text evidence="5">The sequence shown here is derived from an EMBL/GenBank/DDBJ whole genome shotgun (WGS) entry which is preliminary data.</text>
</comment>
<keyword evidence="5" id="KW-0489">Methyltransferase</keyword>
<dbReference type="InterPro" id="IPR050447">
    <property type="entry name" value="Erg6_SMT_methyltransf"/>
</dbReference>
<evidence type="ECO:0000256" key="3">
    <source>
        <dbReference type="SAM" id="MobiDB-lite"/>
    </source>
</evidence>
<dbReference type="AlphaFoldDB" id="A0AAE0NX76"/>
<evidence type="ECO:0000259" key="4">
    <source>
        <dbReference type="Pfam" id="PF13649"/>
    </source>
</evidence>
<reference evidence="5" key="1">
    <citation type="journal article" date="2023" name="Mol. Phylogenet. Evol.">
        <title>Genome-scale phylogeny and comparative genomics of the fungal order Sordariales.</title>
        <authorList>
            <person name="Hensen N."/>
            <person name="Bonometti L."/>
            <person name="Westerberg I."/>
            <person name="Brannstrom I.O."/>
            <person name="Guillou S."/>
            <person name="Cros-Aarteil S."/>
            <person name="Calhoun S."/>
            <person name="Haridas S."/>
            <person name="Kuo A."/>
            <person name="Mondo S."/>
            <person name="Pangilinan J."/>
            <person name="Riley R."/>
            <person name="LaButti K."/>
            <person name="Andreopoulos B."/>
            <person name="Lipzen A."/>
            <person name="Chen C."/>
            <person name="Yan M."/>
            <person name="Daum C."/>
            <person name="Ng V."/>
            <person name="Clum A."/>
            <person name="Steindorff A."/>
            <person name="Ohm R.A."/>
            <person name="Martin F."/>
            <person name="Silar P."/>
            <person name="Natvig D.O."/>
            <person name="Lalanne C."/>
            <person name="Gautier V."/>
            <person name="Ament-Velasquez S.L."/>
            <person name="Kruys A."/>
            <person name="Hutchinson M.I."/>
            <person name="Powell A.J."/>
            <person name="Barry K."/>
            <person name="Miller A.N."/>
            <person name="Grigoriev I.V."/>
            <person name="Debuchy R."/>
            <person name="Gladieux P."/>
            <person name="Hiltunen Thoren M."/>
            <person name="Johannesson H."/>
        </authorList>
    </citation>
    <scope>NUCLEOTIDE SEQUENCE</scope>
    <source>
        <strain evidence="5">CBS 232.78</strain>
    </source>
</reference>
<feature type="compositionally biased region" description="Polar residues" evidence="3">
    <location>
        <begin position="9"/>
        <end position="20"/>
    </location>
</feature>
<dbReference type="Proteomes" id="UP001285441">
    <property type="component" value="Unassembled WGS sequence"/>
</dbReference>
<accession>A0AAE0NX76</accession>
<proteinExistence type="inferred from homology"/>
<gene>
    <name evidence="5" type="ORF">B0H63DRAFT_427696</name>
</gene>
<reference evidence="5" key="2">
    <citation type="submission" date="2023-06" db="EMBL/GenBank/DDBJ databases">
        <authorList>
            <consortium name="Lawrence Berkeley National Laboratory"/>
            <person name="Haridas S."/>
            <person name="Hensen N."/>
            <person name="Bonometti L."/>
            <person name="Westerberg I."/>
            <person name="Brannstrom I.O."/>
            <person name="Guillou S."/>
            <person name="Cros-Aarteil S."/>
            <person name="Calhoun S."/>
            <person name="Kuo A."/>
            <person name="Mondo S."/>
            <person name="Pangilinan J."/>
            <person name="Riley R."/>
            <person name="LaButti K."/>
            <person name="Andreopoulos B."/>
            <person name="Lipzen A."/>
            <person name="Chen C."/>
            <person name="Yanf M."/>
            <person name="Daum C."/>
            <person name="Ng V."/>
            <person name="Clum A."/>
            <person name="Steindorff A."/>
            <person name="Ohm R."/>
            <person name="Martin F."/>
            <person name="Silar P."/>
            <person name="Natvig D."/>
            <person name="Lalanne C."/>
            <person name="Gautier V."/>
            <person name="Ament-velasquez S.L."/>
            <person name="Kruys A."/>
            <person name="Hutchinson M.I."/>
            <person name="Powell A.J."/>
            <person name="Barry K."/>
            <person name="Miller A.N."/>
            <person name="Grigoriev I.V."/>
            <person name="Debuchy R."/>
            <person name="Gladieux P."/>
            <person name="Thoren M.H."/>
            <person name="Johannesson H."/>
        </authorList>
    </citation>
    <scope>NUCLEOTIDE SEQUENCE</scope>
    <source>
        <strain evidence="5">CBS 232.78</strain>
    </source>
</reference>
<dbReference type="Pfam" id="PF13649">
    <property type="entry name" value="Methyltransf_25"/>
    <property type="match status" value="1"/>
</dbReference>
<dbReference type="InterPro" id="IPR029063">
    <property type="entry name" value="SAM-dependent_MTases_sf"/>
</dbReference>
<keyword evidence="6" id="KW-1185">Reference proteome</keyword>
<dbReference type="GO" id="GO:0006696">
    <property type="term" value="P:ergosterol biosynthetic process"/>
    <property type="evidence" value="ECO:0007669"/>
    <property type="project" value="TreeGrafter"/>
</dbReference>
<dbReference type="EMBL" id="JAULSW010000002">
    <property type="protein sequence ID" value="KAK3389311.1"/>
    <property type="molecule type" value="Genomic_DNA"/>
</dbReference>
<evidence type="ECO:0000256" key="1">
    <source>
        <dbReference type="ARBA" id="ARBA00022679"/>
    </source>
</evidence>
<evidence type="ECO:0000313" key="5">
    <source>
        <dbReference type="EMBL" id="KAK3389311.1"/>
    </source>
</evidence>
<dbReference type="SUPFAM" id="SSF53335">
    <property type="entry name" value="S-adenosyl-L-methionine-dependent methyltransferases"/>
    <property type="match status" value="1"/>
</dbReference>
<sequence>MAPMAADRSTGSTTSSSFNESGLAGSRGGGGGSRVHHDFPNFSDNQQPLVVKDHPQVQPSNETIQSRICYRWVFGGAHHFGYWERDTWWPFPLSPHLSTMQDKLFEALDLPPDARVLDAGCGQGHVALHMAKKGIHVTAIDISERHVHRAQRRMASAGLSGQATVRRMDFHHLETVLSQSHDGIYTMETLVHSTDPESVIASFYRILKPGGRYVLHEYGRRDPQVANQTDAHMQVHAYNLREVKPMLPRGLDLYKQMLEDAGFVDVVVIDLSENIKPMLRYLYLLTAVPAFFSRLLGLQDCFGVDGGPANNPAQLYNSPEFCRYVQISATKPLNPKSLARR</sequence>
<dbReference type="GO" id="GO:0032259">
    <property type="term" value="P:methylation"/>
    <property type="evidence" value="ECO:0007669"/>
    <property type="project" value="UniProtKB-KW"/>
</dbReference>
<dbReference type="GO" id="GO:0005783">
    <property type="term" value="C:endoplasmic reticulum"/>
    <property type="evidence" value="ECO:0007669"/>
    <property type="project" value="TreeGrafter"/>
</dbReference>
<keyword evidence="1" id="KW-0808">Transferase</keyword>
<protein>
    <submittedName>
        <fullName evidence="5">S-adenosyl-L-methionine-dependent methyltransferase</fullName>
    </submittedName>
</protein>
<feature type="domain" description="Methyltransferase" evidence="4">
    <location>
        <begin position="116"/>
        <end position="211"/>
    </location>
</feature>
<dbReference type="GO" id="GO:0003838">
    <property type="term" value="F:sterol 24-C-methyltransferase activity"/>
    <property type="evidence" value="ECO:0007669"/>
    <property type="project" value="TreeGrafter"/>
</dbReference>
<dbReference type="InterPro" id="IPR041698">
    <property type="entry name" value="Methyltransf_25"/>
</dbReference>
<organism evidence="5 6">
    <name type="scientific">Podospora didyma</name>
    <dbReference type="NCBI Taxonomy" id="330526"/>
    <lineage>
        <taxon>Eukaryota</taxon>
        <taxon>Fungi</taxon>
        <taxon>Dikarya</taxon>
        <taxon>Ascomycota</taxon>
        <taxon>Pezizomycotina</taxon>
        <taxon>Sordariomycetes</taxon>
        <taxon>Sordariomycetidae</taxon>
        <taxon>Sordariales</taxon>
        <taxon>Podosporaceae</taxon>
        <taxon>Podospora</taxon>
    </lineage>
</organism>
<name>A0AAE0NX76_9PEZI</name>
<comment type="similarity">
    <text evidence="2">Belongs to the class I-like SAM-binding methyltransferase superfamily. Erg6/SMT family.</text>
</comment>
<evidence type="ECO:0000256" key="2">
    <source>
        <dbReference type="ARBA" id="ARBA00038188"/>
    </source>
</evidence>
<dbReference type="Gene3D" id="3.40.50.150">
    <property type="entry name" value="Vaccinia Virus protein VP39"/>
    <property type="match status" value="1"/>
</dbReference>
<evidence type="ECO:0000313" key="6">
    <source>
        <dbReference type="Proteomes" id="UP001285441"/>
    </source>
</evidence>
<dbReference type="PANTHER" id="PTHR44068">
    <property type="entry name" value="ZGC:194242"/>
    <property type="match status" value="1"/>
</dbReference>